<dbReference type="NCBIfam" id="TIGR01083">
    <property type="entry name" value="nth"/>
    <property type="match status" value="1"/>
</dbReference>
<gene>
    <name evidence="12 14" type="primary">nth</name>
    <name evidence="14" type="ORF">C4541_05985</name>
</gene>
<reference evidence="14 15" key="1">
    <citation type="journal article" date="2017" name="ISME J.">
        <title>Energy and carbon metabolisms in a deep terrestrial subsurface fluid microbial community.</title>
        <authorList>
            <person name="Momper L."/>
            <person name="Jungbluth S.P."/>
            <person name="Lee M.D."/>
            <person name="Amend J.P."/>
        </authorList>
    </citation>
    <scope>NUCLEOTIDE SEQUENCE [LARGE SCALE GENOMIC DNA]</scope>
    <source>
        <strain evidence="14">SURF_26</strain>
    </source>
</reference>
<dbReference type="SUPFAM" id="SSF48150">
    <property type="entry name" value="DNA-glycosylase"/>
    <property type="match status" value="1"/>
</dbReference>
<dbReference type="InterPro" id="IPR023170">
    <property type="entry name" value="HhH_base_excis_C"/>
</dbReference>
<comment type="catalytic activity">
    <reaction evidence="12">
        <text>2'-deoxyribonucleotide-(2'-deoxyribose 5'-phosphate)-2'-deoxyribonucleotide-DNA = a 3'-end 2'-deoxyribonucleotide-(2,3-dehydro-2,3-deoxyribose 5'-phosphate)-DNA + a 5'-end 5'-phospho-2'-deoxyribonucleoside-DNA + H(+)</text>
        <dbReference type="Rhea" id="RHEA:66592"/>
        <dbReference type="Rhea" id="RHEA-COMP:13180"/>
        <dbReference type="Rhea" id="RHEA-COMP:16897"/>
        <dbReference type="Rhea" id="RHEA-COMP:17067"/>
        <dbReference type="ChEBI" id="CHEBI:15378"/>
        <dbReference type="ChEBI" id="CHEBI:136412"/>
        <dbReference type="ChEBI" id="CHEBI:157695"/>
        <dbReference type="ChEBI" id="CHEBI:167181"/>
        <dbReference type="EC" id="4.2.99.18"/>
    </reaction>
</comment>
<evidence type="ECO:0000256" key="10">
    <source>
        <dbReference type="ARBA" id="ARBA00023239"/>
    </source>
</evidence>
<dbReference type="InterPro" id="IPR003265">
    <property type="entry name" value="HhH-GPD_domain"/>
</dbReference>
<evidence type="ECO:0000256" key="5">
    <source>
        <dbReference type="ARBA" id="ARBA00022801"/>
    </source>
</evidence>
<comment type="caution">
    <text evidence="14">The sequence shown here is derived from an EMBL/GenBank/DDBJ whole genome shotgun (WGS) entry which is preliminary data.</text>
</comment>
<keyword evidence="8 12" id="KW-0238">DNA-binding</keyword>
<keyword evidence="4 12" id="KW-0227">DNA damage</keyword>
<dbReference type="Pfam" id="PF00730">
    <property type="entry name" value="HhH-GPD"/>
    <property type="match status" value="1"/>
</dbReference>
<feature type="domain" description="HhH-GPD" evidence="13">
    <location>
        <begin position="42"/>
        <end position="189"/>
    </location>
</feature>
<dbReference type="Proteomes" id="UP000266426">
    <property type="component" value="Unassembled WGS sequence"/>
</dbReference>
<organism evidence="14 15">
    <name type="scientific">Candidatus Auribacter fodinae</name>
    <dbReference type="NCBI Taxonomy" id="2093366"/>
    <lineage>
        <taxon>Bacteria</taxon>
        <taxon>Pseudomonadati</taxon>
        <taxon>Candidatus Auribacterota</taxon>
        <taxon>Candidatus Auribacteria</taxon>
        <taxon>Candidatus Auribacterales</taxon>
        <taxon>Candidatus Auribacteraceae</taxon>
        <taxon>Candidatus Auribacter</taxon>
    </lineage>
</organism>
<dbReference type="FunFam" id="1.10.340.30:FF:000001">
    <property type="entry name" value="Endonuclease III"/>
    <property type="match status" value="1"/>
</dbReference>
<dbReference type="GO" id="GO:0006285">
    <property type="term" value="P:base-excision repair, AP site formation"/>
    <property type="evidence" value="ECO:0007669"/>
    <property type="project" value="TreeGrafter"/>
</dbReference>
<evidence type="ECO:0000256" key="8">
    <source>
        <dbReference type="ARBA" id="ARBA00023125"/>
    </source>
</evidence>
<evidence type="ECO:0000256" key="12">
    <source>
        <dbReference type="HAMAP-Rule" id="MF_00942"/>
    </source>
</evidence>
<keyword evidence="5 12" id="KW-0378">Hydrolase</keyword>
<comment type="similarity">
    <text evidence="1 12">Belongs to the Nth/MutY family.</text>
</comment>
<keyword evidence="3 12" id="KW-0479">Metal-binding</keyword>
<dbReference type="PIRSF" id="PIRSF001435">
    <property type="entry name" value="Nth"/>
    <property type="match status" value="1"/>
</dbReference>
<dbReference type="Gene3D" id="1.10.1670.10">
    <property type="entry name" value="Helix-hairpin-Helix base-excision DNA repair enzymes (C-terminal)"/>
    <property type="match status" value="1"/>
</dbReference>
<feature type="binding site" evidence="12">
    <location>
        <position position="201"/>
    </location>
    <ligand>
        <name>[4Fe-4S] cluster</name>
        <dbReference type="ChEBI" id="CHEBI:49883"/>
    </ligand>
</feature>
<dbReference type="GO" id="GO:0051539">
    <property type="term" value="F:4 iron, 4 sulfur cluster binding"/>
    <property type="evidence" value="ECO:0007669"/>
    <property type="project" value="UniProtKB-UniRule"/>
</dbReference>
<evidence type="ECO:0000256" key="9">
    <source>
        <dbReference type="ARBA" id="ARBA00023204"/>
    </source>
</evidence>
<keyword evidence="9 12" id="KW-0234">DNA repair</keyword>
<evidence type="ECO:0000259" key="13">
    <source>
        <dbReference type="SMART" id="SM00478"/>
    </source>
</evidence>
<protein>
    <recommendedName>
        <fullName evidence="12">Endonuclease III</fullName>
        <ecNumber evidence="12">4.2.99.18</ecNumber>
    </recommendedName>
    <alternativeName>
        <fullName evidence="12">DNA-(apurinic or apyrimidinic site) lyase</fullName>
    </alternativeName>
</protein>
<keyword evidence="11 12" id="KW-0326">Glycosidase</keyword>
<keyword evidence="6 12" id="KW-0408">Iron</keyword>
<dbReference type="SMART" id="SM00478">
    <property type="entry name" value="ENDO3c"/>
    <property type="match status" value="1"/>
</dbReference>
<evidence type="ECO:0000256" key="11">
    <source>
        <dbReference type="ARBA" id="ARBA00023295"/>
    </source>
</evidence>
<dbReference type="InterPro" id="IPR005759">
    <property type="entry name" value="Nth"/>
</dbReference>
<proteinExistence type="inferred from homology"/>
<dbReference type="FunFam" id="1.10.1670.10:FF:000001">
    <property type="entry name" value="Endonuclease III"/>
    <property type="match status" value="1"/>
</dbReference>
<feature type="binding site" evidence="12">
    <location>
        <position position="191"/>
    </location>
    <ligand>
        <name>[4Fe-4S] cluster</name>
        <dbReference type="ChEBI" id="CHEBI:49883"/>
    </ligand>
</feature>
<evidence type="ECO:0000256" key="7">
    <source>
        <dbReference type="ARBA" id="ARBA00023014"/>
    </source>
</evidence>
<evidence type="ECO:0000313" key="14">
    <source>
        <dbReference type="EMBL" id="RJP59483.1"/>
    </source>
</evidence>
<evidence type="ECO:0000256" key="1">
    <source>
        <dbReference type="ARBA" id="ARBA00008343"/>
    </source>
</evidence>
<dbReference type="Pfam" id="PF10576">
    <property type="entry name" value="EndIII_4Fe-2S"/>
    <property type="match status" value="1"/>
</dbReference>
<dbReference type="GO" id="GO:0046872">
    <property type="term" value="F:metal ion binding"/>
    <property type="evidence" value="ECO:0007669"/>
    <property type="project" value="UniProtKB-KW"/>
</dbReference>
<name>A0A3A4R4B9_9BACT</name>
<evidence type="ECO:0000256" key="3">
    <source>
        <dbReference type="ARBA" id="ARBA00022723"/>
    </source>
</evidence>
<dbReference type="GO" id="GO:0140078">
    <property type="term" value="F:class I DNA-(apurinic or apyrimidinic site) endonuclease activity"/>
    <property type="evidence" value="ECO:0007669"/>
    <property type="project" value="UniProtKB-EC"/>
</dbReference>
<dbReference type="PANTHER" id="PTHR10359:SF18">
    <property type="entry name" value="ENDONUCLEASE III"/>
    <property type="match status" value="1"/>
</dbReference>
<dbReference type="HAMAP" id="MF_00942">
    <property type="entry name" value="Nth"/>
    <property type="match status" value="1"/>
</dbReference>
<dbReference type="GO" id="GO:0003677">
    <property type="term" value="F:DNA binding"/>
    <property type="evidence" value="ECO:0007669"/>
    <property type="project" value="UniProtKB-UniRule"/>
</dbReference>
<dbReference type="Pfam" id="PF00633">
    <property type="entry name" value="HHH"/>
    <property type="match status" value="1"/>
</dbReference>
<dbReference type="InterPro" id="IPR000445">
    <property type="entry name" value="HhH_motif"/>
</dbReference>
<dbReference type="InterPro" id="IPR003651">
    <property type="entry name" value="Endonuclease3_FeS-loop_motif"/>
</dbReference>
<dbReference type="CDD" id="cd00056">
    <property type="entry name" value="ENDO3c"/>
    <property type="match status" value="1"/>
</dbReference>
<evidence type="ECO:0000256" key="2">
    <source>
        <dbReference type="ARBA" id="ARBA00022485"/>
    </source>
</evidence>
<dbReference type="AlphaFoldDB" id="A0A3A4R4B9"/>
<feature type="binding site" evidence="12">
    <location>
        <position position="198"/>
    </location>
    <ligand>
        <name>[4Fe-4S] cluster</name>
        <dbReference type="ChEBI" id="CHEBI:49883"/>
    </ligand>
</feature>
<evidence type="ECO:0000313" key="15">
    <source>
        <dbReference type="Proteomes" id="UP000266426"/>
    </source>
</evidence>
<comment type="cofactor">
    <cofactor evidence="12">
        <name>[4Fe-4S] cluster</name>
        <dbReference type="ChEBI" id="CHEBI:49883"/>
    </cofactor>
    <text evidence="12">Binds 1 [4Fe-4S] cluster.</text>
</comment>
<sequence length="218" mass="24549">MTHPHAIQNASVISAILSDCYPDAQTALTFTTPFQFVIAAQLSAQCTDERVNIVTRPMFEIYRTASDFAAIGEIELRDMIQSCGLYKNKAKNIIACAKIIAKEYNNEIPSSRAVLEALPGVGRKTANVILASIHNVPAFAVDTHVFRVTRRLGLSDGKNPLEVERDVTALYPESEWIPLHHRFIFHGRRTCFARTPQCGRCRVSEYCRYFREKASQRS</sequence>
<accession>A0A3A4R4B9</accession>
<dbReference type="InterPro" id="IPR011257">
    <property type="entry name" value="DNA_glycosylase"/>
</dbReference>
<keyword evidence="14" id="KW-0540">Nuclease</keyword>
<dbReference type="Gene3D" id="1.10.340.30">
    <property type="entry name" value="Hypothetical protein, domain 2"/>
    <property type="match status" value="1"/>
</dbReference>
<dbReference type="EMBL" id="QZJZ01000048">
    <property type="protein sequence ID" value="RJP59483.1"/>
    <property type="molecule type" value="Genomic_DNA"/>
</dbReference>
<keyword evidence="2 12" id="KW-0004">4Fe-4S</keyword>
<evidence type="ECO:0000256" key="4">
    <source>
        <dbReference type="ARBA" id="ARBA00022763"/>
    </source>
</evidence>
<feature type="binding site" evidence="12">
    <location>
        <position position="207"/>
    </location>
    <ligand>
        <name>[4Fe-4S] cluster</name>
        <dbReference type="ChEBI" id="CHEBI:49883"/>
    </ligand>
</feature>
<dbReference type="GO" id="GO:0019104">
    <property type="term" value="F:DNA N-glycosylase activity"/>
    <property type="evidence" value="ECO:0007669"/>
    <property type="project" value="UniProtKB-UniRule"/>
</dbReference>
<keyword evidence="7 12" id="KW-0411">Iron-sulfur</keyword>
<comment type="function">
    <text evidence="12">DNA repair enzyme that has both DNA N-glycosylase activity and AP-lyase activity. The DNA N-glycosylase activity releases various damaged pyrimidines from DNA by cleaving the N-glycosidic bond, leaving an AP (apurinic/apyrimidinic) site. The AP-lyase activity cleaves the phosphodiester bond 3' to the AP site by a beta-elimination, leaving a 3'-terminal unsaturated sugar and a product with a terminal 5'-phosphate.</text>
</comment>
<evidence type="ECO:0000256" key="6">
    <source>
        <dbReference type="ARBA" id="ARBA00023004"/>
    </source>
</evidence>
<dbReference type="PANTHER" id="PTHR10359">
    <property type="entry name" value="A/G-SPECIFIC ADENINE GLYCOSYLASE/ENDONUCLEASE III"/>
    <property type="match status" value="1"/>
</dbReference>
<keyword evidence="10 12" id="KW-0456">Lyase</keyword>
<keyword evidence="14" id="KW-0255">Endonuclease</keyword>
<dbReference type="EC" id="4.2.99.18" evidence="12"/>